<dbReference type="InterPro" id="IPR001466">
    <property type="entry name" value="Beta-lactam-related"/>
</dbReference>
<dbReference type="InterPro" id="IPR050491">
    <property type="entry name" value="AmpC-like"/>
</dbReference>
<dbReference type="KEGG" id="acae:HYG86_11315"/>
<feature type="transmembrane region" description="Helical" evidence="1">
    <location>
        <begin position="461"/>
        <end position="487"/>
    </location>
</feature>
<dbReference type="SUPFAM" id="SSF56601">
    <property type="entry name" value="beta-lactamase/transpeptidase-like"/>
    <property type="match status" value="1"/>
</dbReference>
<dbReference type="RefSeq" id="WP_213165675.1">
    <property type="nucleotide sequence ID" value="NZ_CP058559.1"/>
</dbReference>
<dbReference type="Pfam" id="PF00144">
    <property type="entry name" value="Beta-lactamase"/>
    <property type="match status" value="1"/>
</dbReference>
<keyword evidence="4" id="KW-1185">Reference proteome</keyword>
<keyword evidence="1" id="KW-1133">Transmembrane helix</keyword>
<accession>A0A7G9W9E9</accession>
<organism evidence="3 4">
    <name type="scientific">Alkalicella caledoniensis</name>
    <dbReference type="NCBI Taxonomy" id="2731377"/>
    <lineage>
        <taxon>Bacteria</taxon>
        <taxon>Bacillati</taxon>
        <taxon>Bacillota</taxon>
        <taxon>Clostridia</taxon>
        <taxon>Eubacteriales</taxon>
        <taxon>Proteinivoracaceae</taxon>
        <taxon>Alkalicella</taxon>
    </lineage>
</organism>
<dbReference type="Proteomes" id="UP000516160">
    <property type="component" value="Chromosome"/>
</dbReference>
<evidence type="ECO:0000259" key="2">
    <source>
        <dbReference type="Pfam" id="PF00144"/>
    </source>
</evidence>
<gene>
    <name evidence="3" type="ORF">HYG86_11315</name>
</gene>
<dbReference type="Gene3D" id="3.40.710.10">
    <property type="entry name" value="DD-peptidase/beta-lactamase superfamily"/>
    <property type="match status" value="1"/>
</dbReference>
<evidence type="ECO:0000313" key="4">
    <source>
        <dbReference type="Proteomes" id="UP000516160"/>
    </source>
</evidence>
<name>A0A7G9W9E9_ALKCA</name>
<reference evidence="3 4" key="1">
    <citation type="submission" date="2020-07" db="EMBL/GenBank/DDBJ databases">
        <title>Alkalicella. sp. LB2 genome.</title>
        <authorList>
            <person name="Postec A."/>
            <person name="Quemeneur M."/>
        </authorList>
    </citation>
    <scope>NUCLEOTIDE SEQUENCE [LARGE SCALE GENOMIC DNA]</scope>
    <source>
        <strain evidence="3 4">LB2</strain>
    </source>
</reference>
<feature type="domain" description="Beta-lactamase-related" evidence="2">
    <location>
        <begin position="45"/>
        <end position="363"/>
    </location>
</feature>
<dbReference type="EMBL" id="CP058559">
    <property type="protein sequence ID" value="QNO15311.1"/>
    <property type="molecule type" value="Genomic_DNA"/>
</dbReference>
<keyword evidence="1" id="KW-0812">Transmembrane</keyword>
<protein>
    <submittedName>
        <fullName evidence="3">Beta-lactamase family protein</fullName>
    </submittedName>
</protein>
<proteinExistence type="predicted"/>
<dbReference type="PANTHER" id="PTHR46825">
    <property type="entry name" value="D-ALANYL-D-ALANINE-CARBOXYPEPTIDASE/ENDOPEPTIDASE AMPH"/>
    <property type="match status" value="1"/>
</dbReference>
<evidence type="ECO:0000256" key="1">
    <source>
        <dbReference type="SAM" id="Phobius"/>
    </source>
</evidence>
<dbReference type="InterPro" id="IPR012338">
    <property type="entry name" value="Beta-lactam/transpept-like"/>
</dbReference>
<dbReference type="PANTHER" id="PTHR46825:SF12">
    <property type="entry name" value="PENICILLIN-BINDING PROTEIN 4"/>
    <property type="match status" value="1"/>
</dbReference>
<feature type="transmembrane region" description="Helical" evidence="1">
    <location>
        <begin position="432"/>
        <end position="455"/>
    </location>
</feature>
<evidence type="ECO:0000313" key="3">
    <source>
        <dbReference type="EMBL" id="QNO15311.1"/>
    </source>
</evidence>
<feature type="transmembrane region" description="Helical" evidence="1">
    <location>
        <begin position="392"/>
        <end position="411"/>
    </location>
</feature>
<sequence length="496" mass="54973">MRKKLATLGLFLVLAIIPYTFTYNGYVKTESMDALVESLETETPNLLEKYKIPGAAISIIENGNVRWIGTFGNADIEGEVEVSKESVFQVASISKSVTALGIMRLVEQGKISLNEPIESYISRWEIPESIYDKNDVTIRRLLSHTSGLSVGGGYPGYEPSKELPTLEESLSGIGGGSRPVELVRKSGTQYSYSGGGYNLLQLLIEEVTGREFATFMKEDILIPFGMNSSSFLWEENLRGNTAKAYDVNLELLPNYLFIEKAAAGLYTTIEDMSKLVIGEIESYNGSGIFQSETIREMYEPVLEVKGLEGFIYDNTALGHFVNLDSNSNMIVSHDGGNNGWRANFSLAPKEGNGVVILTNGNNGDYLLTEVLNSWHYTNFQEDRSFDKLEHRVIATIYSLTSVLVLWSGLVIMKIAKGVKDGRVEVKVFSRKITLFIKCFICAVLILVLYLIYMILVPILGFIYPGIGSILFTGILIRSILIVIQIFITTKPEGLAI</sequence>
<keyword evidence="1" id="KW-0472">Membrane</keyword>
<dbReference type="AlphaFoldDB" id="A0A7G9W9E9"/>